<dbReference type="InterPro" id="IPR057973">
    <property type="entry name" value="TMEM218_N"/>
</dbReference>
<keyword evidence="8 10" id="KW-0472">Membrane</keyword>
<dbReference type="InterPro" id="IPR026771">
    <property type="entry name" value="Tmem218"/>
</dbReference>
<evidence type="ECO:0000256" key="3">
    <source>
        <dbReference type="ARBA" id="ARBA00004141"/>
    </source>
</evidence>
<accession>A0ABD3XMA6</accession>
<keyword evidence="7 10" id="KW-1133">Transmembrane helix</keyword>
<feature type="domain" description="Transmembrane protein 218 N-terminal" evidence="11">
    <location>
        <begin position="5"/>
        <end position="60"/>
    </location>
</feature>
<comment type="caution">
    <text evidence="12">The sequence shown here is derived from an EMBL/GenBank/DDBJ whole genome shotgun (WGS) entry which is preliminary data.</text>
</comment>
<dbReference type="EMBL" id="JBJQND010000002">
    <property type="protein sequence ID" value="KAL3887285.1"/>
    <property type="molecule type" value="Genomic_DNA"/>
</dbReference>
<keyword evidence="13" id="KW-1185">Reference proteome</keyword>
<dbReference type="Pfam" id="PF25810">
    <property type="entry name" value="TMEM218_N"/>
    <property type="match status" value="1"/>
</dbReference>
<protein>
    <recommendedName>
        <fullName evidence="5">Transmembrane protein 218</fullName>
    </recommendedName>
</protein>
<evidence type="ECO:0000256" key="5">
    <source>
        <dbReference type="ARBA" id="ARBA00015054"/>
    </source>
</evidence>
<evidence type="ECO:0000256" key="7">
    <source>
        <dbReference type="ARBA" id="ARBA00022989"/>
    </source>
</evidence>
<evidence type="ECO:0000256" key="1">
    <source>
        <dbReference type="ARBA" id="ARBA00003173"/>
    </source>
</evidence>
<keyword evidence="6 10" id="KW-0812">Transmembrane</keyword>
<evidence type="ECO:0000256" key="4">
    <source>
        <dbReference type="ARBA" id="ARBA00010775"/>
    </source>
</evidence>
<evidence type="ECO:0000256" key="10">
    <source>
        <dbReference type="SAM" id="Phobius"/>
    </source>
</evidence>
<comment type="subcellular location">
    <subcellularLocation>
        <location evidence="2">Cell projection</location>
        <location evidence="2">Cilium</location>
    </subcellularLocation>
    <subcellularLocation>
        <location evidence="3">Membrane</location>
        <topology evidence="3">Multi-pass membrane protein</topology>
    </subcellularLocation>
</comment>
<evidence type="ECO:0000313" key="12">
    <source>
        <dbReference type="EMBL" id="KAL3887285.1"/>
    </source>
</evidence>
<evidence type="ECO:0000256" key="8">
    <source>
        <dbReference type="ARBA" id="ARBA00023136"/>
    </source>
</evidence>
<dbReference type="PANTHER" id="PTHR31622">
    <property type="entry name" value="TRANSMEMBRANE PROTEIN 218"/>
    <property type="match status" value="1"/>
</dbReference>
<evidence type="ECO:0000313" key="13">
    <source>
        <dbReference type="Proteomes" id="UP001634394"/>
    </source>
</evidence>
<organism evidence="12 13">
    <name type="scientific">Sinanodonta woodiana</name>
    <name type="common">Chinese pond mussel</name>
    <name type="synonym">Anodonta woodiana</name>
    <dbReference type="NCBI Taxonomy" id="1069815"/>
    <lineage>
        <taxon>Eukaryota</taxon>
        <taxon>Metazoa</taxon>
        <taxon>Spiralia</taxon>
        <taxon>Lophotrochozoa</taxon>
        <taxon>Mollusca</taxon>
        <taxon>Bivalvia</taxon>
        <taxon>Autobranchia</taxon>
        <taxon>Heteroconchia</taxon>
        <taxon>Palaeoheterodonta</taxon>
        <taxon>Unionida</taxon>
        <taxon>Unionoidea</taxon>
        <taxon>Unionidae</taxon>
        <taxon>Unioninae</taxon>
        <taxon>Sinanodonta</taxon>
    </lineage>
</organism>
<reference evidence="12 13" key="1">
    <citation type="submission" date="2024-11" db="EMBL/GenBank/DDBJ databases">
        <title>Chromosome-level genome assembly of the freshwater bivalve Anodonta woodiana.</title>
        <authorList>
            <person name="Chen X."/>
        </authorList>
    </citation>
    <scope>NUCLEOTIDE SEQUENCE [LARGE SCALE GENOMIC DNA]</scope>
    <source>
        <strain evidence="12">MN2024</strain>
        <tissue evidence="12">Gills</tissue>
    </source>
</reference>
<dbReference type="Proteomes" id="UP001634394">
    <property type="component" value="Unassembled WGS sequence"/>
</dbReference>
<comment type="function">
    <text evidence="1">May be involved in ciliary biogenesis or function.</text>
</comment>
<evidence type="ECO:0000256" key="9">
    <source>
        <dbReference type="ARBA" id="ARBA00023273"/>
    </source>
</evidence>
<keyword evidence="9" id="KW-0966">Cell projection</keyword>
<evidence type="ECO:0000259" key="11">
    <source>
        <dbReference type="Pfam" id="PF25810"/>
    </source>
</evidence>
<dbReference type="AlphaFoldDB" id="A0ABD3XMA6"/>
<evidence type="ECO:0000256" key="6">
    <source>
        <dbReference type="ARBA" id="ARBA00022692"/>
    </source>
</evidence>
<name>A0ABD3XMA6_SINWO</name>
<gene>
    <name evidence="12" type="ORF">ACJMK2_027228</name>
</gene>
<feature type="transmembrane region" description="Helical" evidence="10">
    <location>
        <begin position="78"/>
        <end position="100"/>
    </location>
</feature>
<dbReference type="PANTHER" id="PTHR31622:SF1">
    <property type="entry name" value="TRANSMEMBRANE PROTEIN 218"/>
    <property type="match status" value="1"/>
</dbReference>
<feature type="transmembrane region" description="Helical" evidence="10">
    <location>
        <begin position="37"/>
        <end position="58"/>
    </location>
</feature>
<sequence>MAGERILGVGIGTFLIALVWSLALFFCVVFSRAQGAVSNAGVGIILIAVLFSVILLVLPKEDAVAQTAVPKIYDYSIIYRYLLISGLGLFLLIGLAIYIVNHVMEPIYAKPLRKIRR</sequence>
<dbReference type="GO" id="GO:0016020">
    <property type="term" value="C:membrane"/>
    <property type="evidence" value="ECO:0007669"/>
    <property type="project" value="UniProtKB-SubCell"/>
</dbReference>
<feature type="transmembrane region" description="Helical" evidence="10">
    <location>
        <begin position="6"/>
        <end position="30"/>
    </location>
</feature>
<comment type="similarity">
    <text evidence="4">Belongs to the TMEM218 family.</text>
</comment>
<dbReference type="GO" id="GO:0005929">
    <property type="term" value="C:cilium"/>
    <property type="evidence" value="ECO:0007669"/>
    <property type="project" value="UniProtKB-SubCell"/>
</dbReference>
<evidence type="ECO:0000256" key="2">
    <source>
        <dbReference type="ARBA" id="ARBA00004138"/>
    </source>
</evidence>
<proteinExistence type="inferred from homology"/>